<sequence>MATAQVFEVRASPGKGYGVFATRNIKKGTQIMHDKAFFRTSGNGDPTNDEILRALGRLSEEDQNRFMALEEGQRHESKVLRIFHNNCFASDHKHGKAVYPNVSRFNHSCRSNAWHYNGRIIAKRNIKTGEEFTITYNEVSHQSLTASQRGERTWQIWGFRCDCVACSPSDAQQLSDARRQLISAILNRLDDREALKNSRADWLKSERYTSHQPSSALTRTQRVEHNFLLARLREAEELSPFSVISAYAGAAMSLAEYVNTHMSSPRFEDLLPVAPARYIHEWINTALQMAQRSFPHGDQCIVATQKNYNNIHKHWWMSAAEQDLPASVFAVKMHLGTGTARPEAFLTQAEFKTLMRQRLRQL</sequence>
<dbReference type="InterPro" id="IPR053185">
    <property type="entry name" value="SET_domain_protein"/>
</dbReference>
<reference evidence="2" key="1">
    <citation type="submission" date="2022-06" db="EMBL/GenBank/DDBJ databases">
        <title>Complete genome sequences of two strains of the flax pathogen Septoria linicola.</title>
        <authorList>
            <person name="Lapalu N."/>
            <person name="Simon A."/>
            <person name="Demenou B."/>
            <person name="Paumier D."/>
            <person name="Guillot M.-P."/>
            <person name="Gout L."/>
            <person name="Valade R."/>
        </authorList>
    </citation>
    <scope>NUCLEOTIDE SEQUENCE</scope>
    <source>
        <strain evidence="2">SE15195</strain>
    </source>
</reference>
<dbReference type="SMART" id="SM00317">
    <property type="entry name" value="SET"/>
    <property type="match status" value="1"/>
</dbReference>
<evidence type="ECO:0000259" key="1">
    <source>
        <dbReference type="PROSITE" id="PS50280"/>
    </source>
</evidence>
<proteinExistence type="predicted"/>
<dbReference type="PANTHER" id="PTHR47332">
    <property type="entry name" value="SET DOMAIN-CONTAINING PROTEIN 5"/>
    <property type="match status" value="1"/>
</dbReference>
<gene>
    <name evidence="2" type="ORF">Slin15195_G034880</name>
</gene>
<dbReference type="Pfam" id="PF00856">
    <property type="entry name" value="SET"/>
    <property type="match status" value="1"/>
</dbReference>
<dbReference type="AlphaFoldDB" id="A0A9Q9ALE1"/>
<protein>
    <submittedName>
        <fullName evidence="2">SET domain-containing protein</fullName>
    </submittedName>
</protein>
<evidence type="ECO:0000313" key="3">
    <source>
        <dbReference type="Proteomes" id="UP001056384"/>
    </source>
</evidence>
<accession>A0A9Q9ALE1</accession>
<name>A0A9Q9ALE1_9PEZI</name>
<evidence type="ECO:0000313" key="2">
    <source>
        <dbReference type="EMBL" id="USW50169.1"/>
    </source>
</evidence>
<dbReference type="Gene3D" id="2.170.270.10">
    <property type="entry name" value="SET domain"/>
    <property type="match status" value="1"/>
</dbReference>
<dbReference type="Proteomes" id="UP001056384">
    <property type="component" value="Chromosome 2"/>
</dbReference>
<dbReference type="EMBL" id="CP099419">
    <property type="protein sequence ID" value="USW50169.1"/>
    <property type="molecule type" value="Genomic_DNA"/>
</dbReference>
<dbReference type="CDD" id="cd20071">
    <property type="entry name" value="SET_SMYD"/>
    <property type="match status" value="1"/>
</dbReference>
<organism evidence="2 3">
    <name type="scientific">Septoria linicola</name>
    <dbReference type="NCBI Taxonomy" id="215465"/>
    <lineage>
        <taxon>Eukaryota</taxon>
        <taxon>Fungi</taxon>
        <taxon>Dikarya</taxon>
        <taxon>Ascomycota</taxon>
        <taxon>Pezizomycotina</taxon>
        <taxon>Dothideomycetes</taxon>
        <taxon>Dothideomycetidae</taxon>
        <taxon>Mycosphaerellales</taxon>
        <taxon>Mycosphaerellaceae</taxon>
        <taxon>Septoria</taxon>
    </lineage>
</organism>
<dbReference type="PANTHER" id="PTHR47332:SF2">
    <property type="entry name" value="SET-6"/>
    <property type="match status" value="1"/>
</dbReference>
<dbReference type="InterPro" id="IPR001214">
    <property type="entry name" value="SET_dom"/>
</dbReference>
<dbReference type="SUPFAM" id="SSF82199">
    <property type="entry name" value="SET domain"/>
    <property type="match status" value="1"/>
</dbReference>
<feature type="domain" description="SET" evidence="1">
    <location>
        <begin position="5"/>
        <end position="137"/>
    </location>
</feature>
<keyword evidence="3" id="KW-1185">Reference proteome</keyword>
<dbReference type="PROSITE" id="PS50280">
    <property type="entry name" value="SET"/>
    <property type="match status" value="1"/>
</dbReference>
<dbReference type="InterPro" id="IPR046341">
    <property type="entry name" value="SET_dom_sf"/>
</dbReference>